<keyword evidence="2" id="KW-0813">Transport</keyword>
<keyword evidence="5 7" id="KW-1133">Transmembrane helix</keyword>
<dbReference type="PANTHER" id="PTHR43341:SF4">
    <property type="entry name" value="ARGININE PERMEASE CAN1-RELATED"/>
    <property type="match status" value="1"/>
</dbReference>
<dbReference type="Gene3D" id="1.20.1740.10">
    <property type="entry name" value="Amino acid/polyamine transporter I"/>
    <property type="match status" value="1"/>
</dbReference>
<dbReference type="Pfam" id="PF00324">
    <property type="entry name" value="AA_permease"/>
    <property type="match status" value="1"/>
</dbReference>
<evidence type="ECO:0000313" key="9">
    <source>
        <dbReference type="EMBL" id="KZT18850.1"/>
    </source>
</evidence>
<dbReference type="PROSITE" id="PS00218">
    <property type="entry name" value="AMINO_ACID_PERMEASE_1"/>
    <property type="match status" value="1"/>
</dbReference>
<feature type="transmembrane region" description="Helical" evidence="7">
    <location>
        <begin position="59"/>
        <end position="78"/>
    </location>
</feature>
<dbReference type="InParanoid" id="A0A165MVX1"/>
<keyword evidence="6 7" id="KW-0472">Membrane</keyword>
<keyword evidence="4" id="KW-0029">Amino-acid transport</keyword>
<feature type="transmembrane region" description="Helical" evidence="7">
    <location>
        <begin position="194"/>
        <end position="214"/>
    </location>
</feature>
<dbReference type="GO" id="GO:0015171">
    <property type="term" value="F:amino acid transmembrane transporter activity"/>
    <property type="evidence" value="ECO:0007669"/>
    <property type="project" value="TreeGrafter"/>
</dbReference>
<dbReference type="OrthoDB" id="10062876at2759"/>
<evidence type="ECO:0000256" key="6">
    <source>
        <dbReference type="ARBA" id="ARBA00023136"/>
    </source>
</evidence>
<keyword evidence="10" id="KW-1185">Reference proteome</keyword>
<keyword evidence="3 7" id="KW-0812">Transmembrane</keyword>
<feature type="transmembrane region" description="Helical" evidence="7">
    <location>
        <begin position="84"/>
        <end position="104"/>
    </location>
</feature>
<protein>
    <recommendedName>
        <fullName evidence="8">Amino acid permease/ SLC12A domain-containing protein</fullName>
    </recommendedName>
</protein>
<evidence type="ECO:0000259" key="8">
    <source>
        <dbReference type="Pfam" id="PF00324"/>
    </source>
</evidence>
<dbReference type="GO" id="GO:0016020">
    <property type="term" value="C:membrane"/>
    <property type="evidence" value="ECO:0007669"/>
    <property type="project" value="UniProtKB-SubCell"/>
</dbReference>
<evidence type="ECO:0000256" key="2">
    <source>
        <dbReference type="ARBA" id="ARBA00022448"/>
    </source>
</evidence>
<accession>A0A165MVX1</accession>
<dbReference type="EMBL" id="KV425659">
    <property type="protein sequence ID" value="KZT18850.1"/>
    <property type="molecule type" value="Genomic_DNA"/>
</dbReference>
<dbReference type="InterPro" id="IPR004840">
    <property type="entry name" value="Amino_acid_permease_CS"/>
</dbReference>
<feature type="transmembrane region" description="Helical" evidence="7">
    <location>
        <begin position="357"/>
        <end position="378"/>
    </location>
</feature>
<evidence type="ECO:0000256" key="1">
    <source>
        <dbReference type="ARBA" id="ARBA00004141"/>
    </source>
</evidence>
<name>A0A165MVX1_9AGAM</name>
<sequence>MEINAEAGRQSCGSFVHPGLEKGRSVVDVHVAEVLEHGRFDAHGSNHIQRKLDQRHVQMIAIAGTIGTGLFLGSGHALQEAGPAGSLIGYALAGTVAYSSLCAVGEMTSLAPISGTFTHFASRWVDSAFGFAVGWNYFYTQLVSVCLIYGLILAGLIIDLGRGQNHERAGFRYWRNPGAFVRAGLVTSPHTDKFLGFLSVIVQAAFSFQGMELIAIAASETRSLRRNIAKAVRRVFYRILEFYILGILITGMIVPYNDPELLTNTNNAAQCPYVIVIRHAGIRTLPSIINAAIFTSALSAANSDIFSSSRILYGLVLRGQAPRVFTRCTKAGLPIVAVLTCSAFSFLSFMNVSNGSALLFIWFVNLSTVGGFFGWWGINLTYTFFYRGLKAQGQDRKKLVYFSSLQPWLSH</sequence>
<dbReference type="AlphaFoldDB" id="A0A165MVX1"/>
<evidence type="ECO:0000256" key="4">
    <source>
        <dbReference type="ARBA" id="ARBA00022970"/>
    </source>
</evidence>
<evidence type="ECO:0000256" key="7">
    <source>
        <dbReference type="SAM" id="Phobius"/>
    </source>
</evidence>
<feature type="domain" description="Amino acid permease/ SLC12A" evidence="8">
    <location>
        <begin position="145"/>
        <end position="410"/>
    </location>
</feature>
<feature type="transmembrane region" description="Helical" evidence="7">
    <location>
        <begin position="331"/>
        <end position="350"/>
    </location>
</feature>
<evidence type="ECO:0000256" key="5">
    <source>
        <dbReference type="ARBA" id="ARBA00022989"/>
    </source>
</evidence>
<feature type="transmembrane region" description="Helical" evidence="7">
    <location>
        <begin position="137"/>
        <end position="158"/>
    </location>
</feature>
<dbReference type="PANTHER" id="PTHR43341">
    <property type="entry name" value="AMINO ACID PERMEASE"/>
    <property type="match status" value="1"/>
</dbReference>
<feature type="transmembrane region" description="Helical" evidence="7">
    <location>
        <begin position="235"/>
        <end position="256"/>
    </location>
</feature>
<dbReference type="Proteomes" id="UP000076761">
    <property type="component" value="Unassembled WGS sequence"/>
</dbReference>
<reference evidence="9 10" key="1">
    <citation type="journal article" date="2016" name="Mol. Biol. Evol.">
        <title>Comparative Genomics of Early-Diverging Mushroom-Forming Fungi Provides Insights into the Origins of Lignocellulose Decay Capabilities.</title>
        <authorList>
            <person name="Nagy L.G."/>
            <person name="Riley R."/>
            <person name="Tritt A."/>
            <person name="Adam C."/>
            <person name="Daum C."/>
            <person name="Floudas D."/>
            <person name="Sun H."/>
            <person name="Yadav J.S."/>
            <person name="Pangilinan J."/>
            <person name="Larsson K.H."/>
            <person name="Matsuura K."/>
            <person name="Barry K."/>
            <person name="Labutti K."/>
            <person name="Kuo R."/>
            <person name="Ohm R.A."/>
            <person name="Bhattacharya S.S."/>
            <person name="Shirouzu T."/>
            <person name="Yoshinaga Y."/>
            <person name="Martin F.M."/>
            <person name="Grigoriev I.V."/>
            <person name="Hibbett D.S."/>
        </authorList>
    </citation>
    <scope>NUCLEOTIDE SEQUENCE [LARGE SCALE GENOMIC DNA]</scope>
    <source>
        <strain evidence="9 10">HHB14362 ss-1</strain>
    </source>
</reference>
<evidence type="ECO:0000256" key="3">
    <source>
        <dbReference type="ARBA" id="ARBA00022692"/>
    </source>
</evidence>
<dbReference type="PIRSF" id="PIRSF006060">
    <property type="entry name" value="AA_transporter"/>
    <property type="match status" value="1"/>
</dbReference>
<dbReference type="InterPro" id="IPR004841">
    <property type="entry name" value="AA-permease/SLC12A_dom"/>
</dbReference>
<evidence type="ECO:0000313" key="10">
    <source>
        <dbReference type="Proteomes" id="UP000076761"/>
    </source>
</evidence>
<dbReference type="STRING" id="1314782.A0A165MVX1"/>
<comment type="subcellular location">
    <subcellularLocation>
        <location evidence="1">Membrane</location>
        <topology evidence="1">Multi-pass membrane protein</topology>
    </subcellularLocation>
</comment>
<dbReference type="InterPro" id="IPR050524">
    <property type="entry name" value="APC_YAT"/>
</dbReference>
<gene>
    <name evidence="9" type="ORF">NEOLEDRAFT_1173354</name>
</gene>
<proteinExistence type="predicted"/>
<organism evidence="9 10">
    <name type="scientific">Neolentinus lepideus HHB14362 ss-1</name>
    <dbReference type="NCBI Taxonomy" id="1314782"/>
    <lineage>
        <taxon>Eukaryota</taxon>
        <taxon>Fungi</taxon>
        <taxon>Dikarya</taxon>
        <taxon>Basidiomycota</taxon>
        <taxon>Agaricomycotina</taxon>
        <taxon>Agaricomycetes</taxon>
        <taxon>Gloeophyllales</taxon>
        <taxon>Gloeophyllaceae</taxon>
        <taxon>Neolentinus</taxon>
    </lineage>
</organism>